<dbReference type="OrthoDB" id="6077919at2759"/>
<evidence type="ECO:0000256" key="3">
    <source>
        <dbReference type="ARBA" id="ARBA00022737"/>
    </source>
</evidence>
<evidence type="ECO:0000259" key="9">
    <source>
        <dbReference type="PROSITE" id="PS50157"/>
    </source>
</evidence>
<feature type="region of interest" description="Disordered" evidence="8">
    <location>
        <begin position="151"/>
        <end position="196"/>
    </location>
</feature>
<dbReference type="FunFam" id="3.30.160.60:FF:000065">
    <property type="entry name" value="B-cell CLL/lymphoma 6, member B"/>
    <property type="match status" value="1"/>
</dbReference>
<feature type="region of interest" description="Disordered" evidence="8">
    <location>
        <begin position="1"/>
        <end position="104"/>
    </location>
</feature>
<keyword evidence="2" id="KW-0479">Metal-binding</keyword>
<evidence type="ECO:0000313" key="11">
    <source>
        <dbReference type="Proteomes" id="UP000660729"/>
    </source>
</evidence>
<evidence type="ECO:0000313" key="10">
    <source>
        <dbReference type="EMBL" id="KAF7188630.1"/>
    </source>
</evidence>
<feature type="compositionally biased region" description="Basic and acidic residues" evidence="8">
    <location>
        <begin position="151"/>
        <end position="166"/>
    </location>
</feature>
<feature type="compositionally biased region" description="Polar residues" evidence="8">
    <location>
        <begin position="73"/>
        <end position="87"/>
    </location>
</feature>
<comment type="subcellular location">
    <subcellularLocation>
        <location evidence="1">Nucleus</location>
    </subcellularLocation>
</comment>
<dbReference type="InterPro" id="IPR036236">
    <property type="entry name" value="Znf_C2H2_sf"/>
</dbReference>
<dbReference type="AlphaFoldDB" id="A0A8H6VJ37"/>
<keyword evidence="11" id="KW-1185">Reference proteome</keyword>
<feature type="domain" description="C2H2-type" evidence="9">
    <location>
        <begin position="130"/>
        <end position="159"/>
    </location>
</feature>
<keyword evidence="5" id="KW-0862">Zinc</keyword>
<feature type="region of interest" description="Disordered" evidence="8">
    <location>
        <begin position="269"/>
        <end position="298"/>
    </location>
</feature>
<evidence type="ECO:0000256" key="5">
    <source>
        <dbReference type="ARBA" id="ARBA00022833"/>
    </source>
</evidence>
<dbReference type="EMBL" id="JABCIY010000209">
    <property type="protein sequence ID" value="KAF7188630.1"/>
    <property type="molecule type" value="Genomic_DNA"/>
</dbReference>
<dbReference type="InterPro" id="IPR013087">
    <property type="entry name" value="Znf_C2H2_type"/>
</dbReference>
<protein>
    <submittedName>
        <fullName evidence="10">Zinc finger protein</fullName>
    </submittedName>
</protein>
<evidence type="ECO:0000256" key="2">
    <source>
        <dbReference type="ARBA" id="ARBA00022723"/>
    </source>
</evidence>
<dbReference type="PANTHER" id="PTHR40626">
    <property type="entry name" value="MIP31509P"/>
    <property type="match status" value="1"/>
</dbReference>
<keyword evidence="3" id="KW-0677">Repeat</keyword>
<dbReference type="PROSITE" id="PS50157">
    <property type="entry name" value="ZINC_FINGER_C2H2_2"/>
    <property type="match status" value="2"/>
</dbReference>
<feature type="domain" description="C2H2-type" evidence="9">
    <location>
        <begin position="103"/>
        <end position="125"/>
    </location>
</feature>
<dbReference type="CDD" id="cd12148">
    <property type="entry name" value="fungal_TF_MHR"/>
    <property type="match status" value="1"/>
</dbReference>
<dbReference type="Proteomes" id="UP000660729">
    <property type="component" value="Unassembled WGS sequence"/>
</dbReference>
<keyword evidence="6" id="KW-0539">Nucleus</keyword>
<dbReference type="Pfam" id="PF04082">
    <property type="entry name" value="Fungal_trans"/>
    <property type="match status" value="1"/>
</dbReference>
<keyword evidence="4 7" id="KW-0863">Zinc-finger</keyword>
<organism evidence="10 11">
    <name type="scientific">Pseudocercospora fuligena</name>
    <dbReference type="NCBI Taxonomy" id="685502"/>
    <lineage>
        <taxon>Eukaryota</taxon>
        <taxon>Fungi</taxon>
        <taxon>Dikarya</taxon>
        <taxon>Ascomycota</taxon>
        <taxon>Pezizomycotina</taxon>
        <taxon>Dothideomycetes</taxon>
        <taxon>Dothideomycetidae</taxon>
        <taxon>Mycosphaerellales</taxon>
        <taxon>Mycosphaerellaceae</taxon>
        <taxon>Pseudocercospora</taxon>
    </lineage>
</organism>
<evidence type="ECO:0000256" key="8">
    <source>
        <dbReference type="SAM" id="MobiDB-lite"/>
    </source>
</evidence>
<evidence type="ECO:0000256" key="4">
    <source>
        <dbReference type="ARBA" id="ARBA00022771"/>
    </source>
</evidence>
<dbReference type="InterPro" id="IPR007219">
    <property type="entry name" value="XnlR_reg_dom"/>
</dbReference>
<dbReference type="PANTHER" id="PTHR40626:SF11">
    <property type="entry name" value="ZINC FINGER PROTEIN YPR022C"/>
    <property type="match status" value="1"/>
</dbReference>
<dbReference type="GO" id="GO:0000785">
    <property type="term" value="C:chromatin"/>
    <property type="evidence" value="ECO:0007669"/>
    <property type="project" value="TreeGrafter"/>
</dbReference>
<dbReference type="GO" id="GO:0000981">
    <property type="term" value="F:DNA-binding transcription factor activity, RNA polymerase II-specific"/>
    <property type="evidence" value="ECO:0007669"/>
    <property type="project" value="InterPro"/>
</dbReference>
<dbReference type="GO" id="GO:0000978">
    <property type="term" value="F:RNA polymerase II cis-regulatory region sequence-specific DNA binding"/>
    <property type="evidence" value="ECO:0007669"/>
    <property type="project" value="InterPro"/>
</dbReference>
<feature type="compositionally biased region" description="Polar residues" evidence="8">
    <location>
        <begin position="34"/>
        <end position="50"/>
    </location>
</feature>
<dbReference type="PROSITE" id="PS00028">
    <property type="entry name" value="ZINC_FINGER_C2H2_1"/>
    <property type="match status" value="2"/>
</dbReference>
<accession>A0A8H6VJ37</accession>
<proteinExistence type="predicted"/>
<gene>
    <name evidence="10" type="ORF">HII31_10292</name>
</gene>
<dbReference type="GO" id="GO:0005634">
    <property type="term" value="C:nucleus"/>
    <property type="evidence" value="ECO:0007669"/>
    <property type="project" value="UniProtKB-SubCell"/>
</dbReference>
<sequence length="877" mass="97420">MQSGESDPSAYPGSDQGQEAGLPRGNKRPRDPSRTSLDTESTDAPSSSRSRPILNQPPSQRGSSRDTNEMHRSTTPPEASSSGTIKYTRTGRVSKATKGQRVHHCEECGKTYTRAEHLRRHQQNHKPGAFPCDVPGCGRSFYREDLLIRHKARHNDPNDPPSRRESVTSAPDAGGFAHPDHLGSARIPTTTASTTSAVAPELHADTSNPDGQQSSVSSRYQLSLLSPMFEPFFQFDGGISLAPKRMPIPPNELCPGAIPLAVGGPLQQSHNLWQPASPRTPPCYDYESSDEHSGPYFQPQPVRARQFSDAGLFMYDQPQSTSRSPASTGSSMVYPQWLYSTGSCTPYESGVSSASIPHSNSNMVAIPIGMSGLLPAEARDVTELQDLASAFHNITIEDFVDGSAFSREEFYLEAYWTWIHDLIPVVHRGTLHLPTASPLLRAAILALGAQALGGRDHLFNARNLHERSLKILTKRTVQDAHTYRVCDMQAILLIEVFSLFKSRRPPLQLSKSFEILYRHISNDPEALNLDLGRTDSVTLLEDYALSALGKLTKQRILLSCYALEQQHALLFGRASLDCFSMLPLNLPFPNTQECWDECQYDHTLETPPFERFYEALRPIPFMTVPTRTPHDIFISTIMLNCLCDSSNSFEQPQIPGFEDESDRSNILLAAERSPRARLTYHTFTLCKRTPVRALLAVAGESWVMSEKMSSQAEYMAAQLEVSQWVNGVPCPNVQGQESQAREQDISKALDHAFEILSIHQAHSRTGIMFQEWAVHLATIIIWAYVHITSRHSPCAKNGHSLDVYRLSHHELEVATSSILKNGSKGLTTWDQALCILTWTKKRLEKIDAIPHQNGLLSGALDVLGKLVANGNEEGRWF</sequence>
<dbReference type="InterPro" id="IPR051059">
    <property type="entry name" value="VerF-like"/>
</dbReference>
<dbReference type="SUPFAM" id="SSF57667">
    <property type="entry name" value="beta-beta-alpha zinc fingers"/>
    <property type="match status" value="1"/>
</dbReference>
<reference evidence="10" key="1">
    <citation type="submission" date="2020-04" db="EMBL/GenBank/DDBJ databases">
        <title>Draft genome resource of the tomato pathogen Pseudocercospora fuligena.</title>
        <authorList>
            <person name="Zaccaron A."/>
        </authorList>
    </citation>
    <scope>NUCLEOTIDE SEQUENCE</scope>
    <source>
        <strain evidence="10">PF001</strain>
    </source>
</reference>
<dbReference type="SMART" id="SM00355">
    <property type="entry name" value="ZnF_C2H2"/>
    <property type="match status" value="2"/>
</dbReference>
<dbReference type="GO" id="GO:0008270">
    <property type="term" value="F:zinc ion binding"/>
    <property type="evidence" value="ECO:0007669"/>
    <property type="project" value="UniProtKB-KW"/>
</dbReference>
<dbReference type="Pfam" id="PF00096">
    <property type="entry name" value="zf-C2H2"/>
    <property type="match status" value="2"/>
</dbReference>
<comment type="caution">
    <text evidence="10">The sequence shown here is derived from an EMBL/GenBank/DDBJ whole genome shotgun (WGS) entry which is preliminary data.</text>
</comment>
<evidence type="ECO:0000256" key="1">
    <source>
        <dbReference type="ARBA" id="ARBA00004123"/>
    </source>
</evidence>
<dbReference type="GO" id="GO:0006351">
    <property type="term" value="P:DNA-templated transcription"/>
    <property type="evidence" value="ECO:0007669"/>
    <property type="project" value="InterPro"/>
</dbReference>
<evidence type="ECO:0000256" key="6">
    <source>
        <dbReference type="ARBA" id="ARBA00023242"/>
    </source>
</evidence>
<dbReference type="Gene3D" id="3.30.160.60">
    <property type="entry name" value="Classic Zinc Finger"/>
    <property type="match status" value="2"/>
</dbReference>
<feature type="compositionally biased region" description="Basic and acidic residues" evidence="8">
    <location>
        <begin position="63"/>
        <end position="72"/>
    </location>
</feature>
<evidence type="ECO:0000256" key="7">
    <source>
        <dbReference type="PROSITE-ProRule" id="PRU00042"/>
    </source>
</evidence>
<name>A0A8H6VJ37_9PEZI</name>